<organism evidence="2 3">
    <name type="scientific">Haloactinospora alba</name>
    <dbReference type="NCBI Taxonomy" id="405555"/>
    <lineage>
        <taxon>Bacteria</taxon>
        <taxon>Bacillati</taxon>
        <taxon>Actinomycetota</taxon>
        <taxon>Actinomycetes</taxon>
        <taxon>Streptosporangiales</taxon>
        <taxon>Nocardiopsidaceae</taxon>
        <taxon>Haloactinospora</taxon>
    </lineage>
</organism>
<comment type="caution">
    <text evidence="2">The sequence shown here is derived from an EMBL/GenBank/DDBJ whole genome shotgun (WGS) entry which is preliminary data.</text>
</comment>
<dbReference type="EMBL" id="VFQC01000002">
    <property type="protein sequence ID" value="TQN28799.1"/>
    <property type="molecule type" value="Genomic_DNA"/>
</dbReference>
<evidence type="ECO:0000313" key="3">
    <source>
        <dbReference type="Proteomes" id="UP000317422"/>
    </source>
</evidence>
<dbReference type="RefSeq" id="WP_141925796.1">
    <property type="nucleotide sequence ID" value="NZ_VFQC01000002.1"/>
</dbReference>
<name>A0A543NAG5_9ACTN</name>
<gene>
    <name evidence="2" type="ORF">FHX37_4164</name>
</gene>
<proteinExistence type="predicted"/>
<dbReference type="Proteomes" id="UP000317422">
    <property type="component" value="Unassembled WGS sequence"/>
</dbReference>
<accession>A0A543NAG5</accession>
<dbReference type="OrthoDB" id="3436413at2"/>
<evidence type="ECO:0000256" key="1">
    <source>
        <dbReference type="SAM" id="MobiDB-lite"/>
    </source>
</evidence>
<feature type="region of interest" description="Disordered" evidence="1">
    <location>
        <begin position="37"/>
        <end position="73"/>
    </location>
</feature>
<feature type="region of interest" description="Disordered" evidence="1">
    <location>
        <begin position="136"/>
        <end position="162"/>
    </location>
</feature>
<reference evidence="2 3" key="1">
    <citation type="submission" date="2019-06" db="EMBL/GenBank/DDBJ databases">
        <title>Sequencing the genomes of 1000 actinobacteria strains.</title>
        <authorList>
            <person name="Klenk H.-P."/>
        </authorList>
    </citation>
    <scope>NUCLEOTIDE SEQUENCE [LARGE SCALE GENOMIC DNA]</scope>
    <source>
        <strain evidence="2 3">DSM 45015</strain>
    </source>
</reference>
<keyword evidence="3" id="KW-1185">Reference proteome</keyword>
<evidence type="ECO:0000313" key="2">
    <source>
        <dbReference type="EMBL" id="TQN28799.1"/>
    </source>
</evidence>
<protein>
    <submittedName>
        <fullName evidence="2">Uncharacterized protein</fullName>
    </submittedName>
</protein>
<sequence length="162" mass="16903">MMALLRSRMTMYVLAALVTVGMVATGAVGLFTMSSAPAPKSPAPEGSQQPPAPAPEMSEIGEAPGDASYTDLGQQCEGGECYRLVGIAAEDLDSEEAVDTVYDHLLDKGWGQTLPQGEDDPDDVPTEQTYLTNGSVLLKGSTDPYGPDTTAGLMLTHAQPPS</sequence>
<dbReference type="AlphaFoldDB" id="A0A543NAG5"/>